<feature type="compositionally biased region" description="Acidic residues" evidence="11">
    <location>
        <begin position="1295"/>
        <end position="1304"/>
    </location>
</feature>
<feature type="region of interest" description="Disordered" evidence="11">
    <location>
        <begin position="1291"/>
        <end position="1317"/>
    </location>
</feature>
<feature type="region of interest" description="Disordered" evidence="11">
    <location>
        <begin position="1752"/>
        <end position="1786"/>
    </location>
</feature>
<keyword evidence="9" id="KW-0862">Zinc</keyword>
<evidence type="ECO:0000313" key="17">
    <source>
        <dbReference type="Proteomes" id="UP000796880"/>
    </source>
</evidence>
<feature type="compositionally biased region" description="Basic and acidic residues" evidence="11">
    <location>
        <begin position="1436"/>
        <end position="1460"/>
    </location>
</feature>
<dbReference type="Pfam" id="PF07496">
    <property type="entry name" value="zf-CW"/>
    <property type="match status" value="1"/>
</dbReference>
<keyword evidence="7" id="KW-0479">Metal-binding</keyword>
<reference evidence="16" key="1">
    <citation type="submission" date="2020-03" db="EMBL/GenBank/DDBJ databases">
        <title>A high-quality chromosome-level genome assembly of a woody plant with both climbing and erect habits, Rhamnella rubrinervis.</title>
        <authorList>
            <person name="Lu Z."/>
            <person name="Yang Y."/>
            <person name="Zhu X."/>
            <person name="Sun Y."/>
        </authorList>
    </citation>
    <scope>NUCLEOTIDE SEQUENCE</scope>
    <source>
        <strain evidence="16">BYM</strain>
        <tissue evidence="16">Leaf</tissue>
    </source>
</reference>
<feature type="compositionally biased region" description="Basic residues" evidence="11">
    <location>
        <begin position="891"/>
        <end position="901"/>
    </location>
</feature>
<feature type="region of interest" description="Disordered" evidence="11">
    <location>
        <begin position="797"/>
        <end position="846"/>
    </location>
</feature>
<dbReference type="FunFam" id="2.170.270.10:FF:000035">
    <property type="entry name" value="Histone-lysine N-methyltransferase"/>
    <property type="match status" value="1"/>
</dbReference>
<keyword evidence="3" id="KW-0158">Chromosome</keyword>
<proteinExistence type="predicted"/>
<keyword evidence="10" id="KW-0539">Nucleus</keyword>
<dbReference type="InterPro" id="IPR011124">
    <property type="entry name" value="Znf_CW"/>
</dbReference>
<feature type="compositionally biased region" description="Low complexity" evidence="11">
    <location>
        <begin position="1421"/>
        <end position="1433"/>
    </location>
</feature>
<dbReference type="PANTHER" id="PTHR22884">
    <property type="entry name" value="SET DOMAIN PROTEINS"/>
    <property type="match status" value="1"/>
</dbReference>
<dbReference type="Pfam" id="PF00856">
    <property type="entry name" value="SET"/>
    <property type="match status" value="1"/>
</dbReference>
<evidence type="ECO:0000256" key="9">
    <source>
        <dbReference type="ARBA" id="ARBA00022833"/>
    </source>
</evidence>
<evidence type="ECO:0000256" key="10">
    <source>
        <dbReference type="ARBA" id="ARBA00023242"/>
    </source>
</evidence>
<dbReference type="GO" id="GO:0046975">
    <property type="term" value="F:histone H3K36 methyltransferase activity"/>
    <property type="evidence" value="ECO:0007669"/>
    <property type="project" value="InterPro"/>
</dbReference>
<evidence type="ECO:0000256" key="11">
    <source>
        <dbReference type="SAM" id="MobiDB-lite"/>
    </source>
</evidence>
<keyword evidence="6" id="KW-0949">S-adenosyl-L-methionine</keyword>
<feature type="compositionally biased region" description="Basic and acidic residues" evidence="11">
    <location>
        <begin position="1761"/>
        <end position="1773"/>
    </location>
</feature>
<feature type="region of interest" description="Disordered" evidence="11">
    <location>
        <begin position="1415"/>
        <end position="1481"/>
    </location>
</feature>
<feature type="region of interest" description="Disordered" evidence="11">
    <location>
        <begin position="551"/>
        <end position="583"/>
    </location>
</feature>
<feature type="compositionally biased region" description="Low complexity" evidence="11">
    <location>
        <begin position="814"/>
        <end position="831"/>
    </location>
</feature>
<keyword evidence="8" id="KW-0863">Zinc-finger</keyword>
<feature type="compositionally biased region" description="Basic and acidic residues" evidence="11">
    <location>
        <begin position="694"/>
        <end position="707"/>
    </location>
</feature>
<evidence type="ECO:0000256" key="2">
    <source>
        <dbReference type="ARBA" id="ARBA00004286"/>
    </source>
</evidence>
<feature type="compositionally biased region" description="Basic residues" evidence="11">
    <location>
        <begin position="472"/>
        <end position="492"/>
    </location>
</feature>
<evidence type="ECO:0000256" key="5">
    <source>
        <dbReference type="ARBA" id="ARBA00022679"/>
    </source>
</evidence>
<dbReference type="GO" id="GO:0032259">
    <property type="term" value="P:methylation"/>
    <property type="evidence" value="ECO:0007669"/>
    <property type="project" value="UniProtKB-KW"/>
</dbReference>
<evidence type="ECO:0008006" key="18">
    <source>
        <dbReference type="Google" id="ProtNLM"/>
    </source>
</evidence>
<feature type="domain" description="AWS" evidence="15">
    <location>
        <begin position="1092"/>
        <end position="1142"/>
    </location>
</feature>
<dbReference type="InterPro" id="IPR044437">
    <property type="entry name" value="SETD2/Set2_SET"/>
</dbReference>
<feature type="compositionally biased region" description="Basic residues" evidence="11">
    <location>
        <begin position="554"/>
        <end position="564"/>
    </location>
</feature>
<dbReference type="PROSITE" id="PS50280">
    <property type="entry name" value="SET"/>
    <property type="match status" value="1"/>
</dbReference>
<keyword evidence="4" id="KW-0489">Methyltransferase</keyword>
<dbReference type="SMART" id="SM00570">
    <property type="entry name" value="AWS"/>
    <property type="match status" value="1"/>
</dbReference>
<dbReference type="GO" id="GO:0005634">
    <property type="term" value="C:nucleus"/>
    <property type="evidence" value="ECO:0007669"/>
    <property type="project" value="UniProtKB-SubCell"/>
</dbReference>
<evidence type="ECO:0000256" key="1">
    <source>
        <dbReference type="ARBA" id="ARBA00004123"/>
    </source>
</evidence>
<dbReference type="InterPro" id="IPR001214">
    <property type="entry name" value="SET_dom"/>
</dbReference>
<feature type="domain" description="CW-type" evidence="14">
    <location>
        <begin position="979"/>
        <end position="1033"/>
    </location>
</feature>
<evidence type="ECO:0000259" key="14">
    <source>
        <dbReference type="PROSITE" id="PS51050"/>
    </source>
</evidence>
<dbReference type="GO" id="GO:0008270">
    <property type="term" value="F:zinc ion binding"/>
    <property type="evidence" value="ECO:0007669"/>
    <property type="project" value="UniProtKB-KW"/>
</dbReference>
<dbReference type="Gene3D" id="3.30.40.100">
    <property type="match status" value="1"/>
</dbReference>
<keyword evidence="5" id="KW-0808">Transferase</keyword>
<dbReference type="InterPro" id="IPR006560">
    <property type="entry name" value="AWS_dom"/>
</dbReference>
<evidence type="ECO:0000259" key="15">
    <source>
        <dbReference type="PROSITE" id="PS51215"/>
    </source>
</evidence>
<dbReference type="Gene3D" id="2.170.270.10">
    <property type="entry name" value="SET domain"/>
    <property type="match status" value="1"/>
</dbReference>
<comment type="subcellular location">
    <subcellularLocation>
        <location evidence="2">Chromosome</location>
    </subcellularLocation>
    <subcellularLocation>
        <location evidence="1">Nucleus</location>
    </subcellularLocation>
</comment>
<feature type="compositionally biased region" description="Low complexity" evidence="11">
    <location>
        <begin position="1824"/>
        <end position="1838"/>
    </location>
</feature>
<gene>
    <name evidence="16" type="ORF">FNV43_RR12223</name>
</gene>
<evidence type="ECO:0000256" key="8">
    <source>
        <dbReference type="ARBA" id="ARBA00022771"/>
    </source>
</evidence>
<feature type="region of interest" description="Disordered" evidence="11">
    <location>
        <begin position="469"/>
        <end position="493"/>
    </location>
</feature>
<dbReference type="Proteomes" id="UP000796880">
    <property type="component" value="Unassembled WGS sequence"/>
</dbReference>
<feature type="domain" description="Post-SET" evidence="13">
    <location>
        <begin position="1269"/>
        <end position="1285"/>
    </location>
</feature>
<accession>A0A8K0H7Y9</accession>
<dbReference type="PROSITE" id="PS51215">
    <property type="entry name" value="AWS"/>
    <property type="match status" value="1"/>
</dbReference>
<evidence type="ECO:0000256" key="4">
    <source>
        <dbReference type="ARBA" id="ARBA00022603"/>
    </source>
</evidence>
<evidence type="ECO:0000313" key="16">
    <source>
        <dbReference type="EMBL" id="KAF3447043.1"/>
    </source>
</evidence>
<dbReference type="PROSITE" id="PS51050">
    <property type="entry name" value="ZF_CW"/>
    <property type="match status" value="1"/>
</dbReference>
<evidence type="ECO:0000259" key="13">
    <source>
        <dbReference type="PROSITE" id="PS50868"/>
    </source>
</evidence>
<dbReference type="SUPFAM" id="SSF82199">
    <property type="entry name" value="SET domain"/>
    <property type="match status" value="1"/>
</dbReference>
<feature type="compositionally biased region" description="Polar residues" evidence="11">
    <location>
        <begin position="1777"/>
        <end position="1786"/>
    </location>
</feature>
<dbReference type="GO" id="GO:0005694">
    <property type="term" value="C:chromosome"/>
    <property type="evidence" value="ECO:0007669"/>
    <property type="project" value="UniProtKB-SubCell"/>
</dbReference>
<dbReference type="PROSITE" id="PS50868">
    <property type="entry name" value="POST_SET"/>
    <property type="match status" value="1"/>
</dbReference>
<dbReference type="SMART" id="SM00508">
    <property type="entry name" value="PostSET"/>
    <property type="match status" value="1"/>
</dbReference>
<evidence type="ECO:0000259" key="12">
    <source>
        <dbReference type="PROSITE" id="PS50280"/>
    </source>
</evidence>
<dbReference type="InterPro" id="IPR003616">
    <property type="entry name" value="Post-SET_dom"/>
</dbReference>
<feature type="region of interest" description="Disordered" evidence="11">
    <location>
        <begin position="1939"/>
        <end position="1974"/>
    </location>
</feature>
<keyword evidence="17" id="KW-1185">Reference proteome</keyword>
<dbReference type="Pfam" id="PF17907">
    <property type="entry name" value="AWS"/>
    <property type="match status" value="1"/>
</dbReference>
<organism evidence="16 17">
    <name type="scientific">Rhamnella rubrinervis</name>
    <dbReference type="NCBI Taxonomy" id="2594499"/>
    <lineage>
        <taxon>Eukaryota</taxon>
        <taxon>Viridiplantae</taxon>
        <taxon>Streptophyta</taxon>
        <taxon>Embryophyta</taxon>
        <taxon>Tracheophyta</taxon>
        <taxon>Spermatophyta</taxon>
        <taxon>Magnoliopsida</taxon>
        <taxon>eudicotyledons</taxon>
        <taxon>Gunneridae</taxon>
        <taxon>Pentapetalae</taxon>
        <taxon>rosids</taxon>
        <taxon>fabids</taxon>
        <taxon>Rosales</taxon>
        <taxon>Rhamnaceae</taxon>
        <taxon>rhamnoid group</taxon>
        <taxon>Rhamneae</taxon>
        <taxon>Rhamnella</taxon>
    </lineage>
</organism>
<protein>
    <recommendedName>
        <fullName evidence="18">Histone-lysine N-methyltransferase ASHH2</fullName>
    </recommendedName>
</protein>
<evidence type="ECO:0000256" key="6">
    <source>
        <dbReference type="ARBA" id="ARBA00022691"/>
    </source>
</evidence>
<dbReference type="SMART" id="SM00317">
    <property type="entry name" value="SET"/>
    <property type="match status" value="1"/>
</dbReference>
<dbReference type="InterPro" id="IPR046341">
    <property type="entry name" value="SET_dom_sf"/>
</dbReference>
<sequence>MDEPFCPSITEQHLCSEFSMQSVPEQQSCSEPTYPLLDPTVDTTAGDGRCLDMSSDDNTGCKSSGGVTVNRDGMVAENDNVDVLALESVLENRCGDSGDCLNENQSDIDVCSKDSGGECLKDRWLQSEDSLADLSEPPSEVVPVSGSPRSCVQQDVEEITSVSCFCEEGVIQVTENKGDVLPEVNTDLGEQASPLQVCEVSLESVPIDGVIGNTVEQNEHDFKSIGCPVEDSNGKIVFSADGKEADICSEIASLKNGEMLSEVHAGEEVSHGDWKNYQKDDSGIGCLSVERITEVVGMKSNLDSCTQISSSPDCQKTLEDVHTSTCLSISVQQNEQLNDNSIDSSSTGSVTVFMEDKSDFTTNVEIEIGTQILPLEEKGFKITEGSSRVAPDSIVEKSVSPKSCQALITVNNGSSRLDVQDQLENDVSGPDNCSSAVGCSEQRDNDGKNNVKVDCVSDSKCCDIVLPSSQRNSRRGKSNRKSKSKKAARKCRNTANVLTSRGSIKLILEIARKKRSCLSKPARTSIWGLLGNVTRHFENCNGLEVIQVQNQGSRKQKGGQKNGKRNNSGGASGSSQGSSAKCGVSTNGLRFKVKVGKIVGQSCLNIVTVPEVGDTLPSSTAISSDCGTEFCPRNGSGSPKLVRCIEDELGTGETARQLMFFCNNQEKLKLCTDASVLDAQLANKDLESNVITEKSPEDLRGNFRAGEEASGGPSESRCKDPGTSPDSEVINLNPGVHLDSRPHEGLHGTLLTSPNDFVATVDLTSSKRGKKKKKVSGAGNCIMKDGLPCSLRINKAKPSKRHGQRQNSSEGFCSSETLTSSASANASSNSSSDKEPSKEPLNTAGNTKVGISLDAIKMESSTEAKTHCNEDICFGLSKSQNSKNTLPAAKPKGRAVPKSRSKGSDSGGKRVNRRQKETQQRSVNKKKTKEKAANDQVVCKVESHLEEDDIGKTNSGSNIASLNVPHLDMLPGGPDEQYLPLHNAWVRCDDCLKWRRIPAVLADSIEETKCTWSCKNNMDKAFACCSIPQEKSNAEINAELEISDASGEEDASGNRLNHKALECRRPQVSQENVTRIRTNQFLHRNRKTLTIDEIMVCHCKPPSDGTLGCGDDCLNRLLNIECVQGACPCRDRCSNQQFQKRQYAKVAKVSCGKKGYGLKLLQDMSKGQFLIEYVGEVLDMHAYEARQKEYAMKGHKHFYFMTLNGSEVIDACVKGNLGRFINHSCDPNCRTEKWMVNGEICIGLFALRDIKKGEEVTFDYNYVRVFGAAAKKCYCGSDQCRGYIGGDPLNSEVIVQDDSDDETPDPILLPEDGETEDSVDNLMPKAISSNGVVKQSAEYRDERDESITATEKLVLAQRKEDSSMNQSTSDISHINDALGAKGKLPSSAQPFETSQQTDDVTSKLMSVVQQEISIEEENIEKSSSSSPRLETSSIKMDGKSLSDGGDAWKSRSDTVEDKRVSSKAYHNKKTSPSSSFVKKGKVKGVPHHATKVQVAVNKSQVLSIKPKKLIEGSSHIETVEGKLNELLDADGGISKRKDAPKGYLKLLLLTAASGDSANGEAIQSNRDLSMILDALLKTKSRVVLMDILNKNGLRMLHNIMKQYRRDFKKIPILRKLLKVLEYLAVREILTPEHINGGPPCPGMESFRESMLSLTEHDDRQVHQIARNFRDRWIPRPIRRPNFADREDGKTDFHRNSNGYRFSALHNNLRDQGGRPTEAIDCVKQSTVGTTAGDAGVPEGCSAPCVSVLLSGGTKTRKRKSRWDQPAEPKEQKIDPGSTKQFESSSLPGISQVAADMHDHCQLNGANMAHDGSEIALEDAPPGFSSSHKTTSVSSVSSSMADHSKRPPHTVIGLPQEKFVSRLPVSYGIPLSIMQQFGSTYAETVGCRVVAPGMPFSPFPPLPPFPRDKKDRSPSQTVNHMTVNEPATQAAQLEECLPATSHSNENSPSTTGDRPDLDVPFTDNQHSAKRGRGSSWDLGRRFKQQKWNNIKSGPPPWILNRSGGMGNPIGAASSIGVGKVTNELRNTHCSEDLSCKAEKDGNNFYQHQEQHNQH</sequence>
<evidence type="ECO:0000256" key="3">
    <source>
        <dbReference type="ARBA" id="ARBA00022454"/>
    </source>
</evidence>
<feature type="compositionally biased region" description="Polar residues" evidence="11">
    <location>
        <begin position="1939"/>
        <end position="1951"/>
    </location>
</feature>
<dbReference type="CDD" id="cd19172">
    <property type="entry name" value="SET_SETD2"/>
    <property type="match status" value="1"/>
</dbReference>
<name>A0A8K0H7Y9_9ROSA</name>
<feature type="compositionally biased region" description="Low complexity" evidence="11">
    <location>
        <begin position="565"/>
        <end position="583"/>
    </location>
</feature>
<feature type="region of interest" description="Disordered" evidence="11">
    <location>
        <begin position="692"/>
        <end position="752"/>
    </location>
</feature>
<evidence type="ECO:0000256" key="7">
    <source>
        <dbReference type="ARBA" id="ARBA00022723"/>
    </source>
</evidence>
<dbReference type="EMBL" id="VOIH02000005">
    <property type="protein sequence ID" value="KAF3447043.1"/>
    <property type="molecule type" value="Genomic_DNA"/>
</dbReference>
<feature type="region of interest" description="Disordered" evidence="11">
    <location>
        <begin position="1815"/>
        <end position="1850"/>
    </location>
</feature>
<comment type="caution">
    <text evidence="16">The sequence shown here is derived from an EMBL/GenBank/DDBJ whole genome shotgun (WGS) entry which is preliminary data.</text>
</comment>
<dbReference type="InterPro" id="IPR050777">
    <property type="entry name" value="SET2_Histone-Lys_MeTrsfase"/>
</dbReference>
<feature type="region of interest" description="Disordered" evidence="11">
    <location>
        <begin position="879"/>
        <end position="934"/>
    </location>
</feature>
<feature type="domain" description="SET" evidence="12">
    <location>
        <begin position="1144"/>
        <end position="1261"/>
    </location>
</feature>
<dbReference type="OrthoDB" id="422362at2759"/>